<dbReference type="Gene3D" id="3.10.580.10">
    <property type="entry name" value="CBS-domain"/>
    <property type="match status" value="1"/>
</dbReference>
<comment type="subcellular location">
    <subcellularLocation>
        <location evidence="1">Cell membrane</location>
        <topology evidence="1">Multi-pass membrane protein</topology>
    </subcellularLocation>
</comment>
<keyword evidence="5" id="KW-0677">Repeat</keyword>
<evidence type="ECO:0000259" key="13">
    <source>
        <dbReference type="PROSITE" id="PS51846"/>
    </source>
</evidence>
<feature type="transmembrane region" description="Helical" evidence="11">
    <location>
        <begin position="124"/>
        <end position="146"/>
    </location>
</feature>
<dbReference type="InterPro" id="IPR044751">
    <property type="entry name" value="Ion_transp-like_CBS"/>
</dbReference>
<feature type="domain" description="CNNM transmembrane" evidence="13">
    <location>
        <begin position="2"/>
        <end position="192"/>
    </location>
</feature>
<dbReference type="PROSITE" id="PS00018">
    <property type="entry name" value="EF_HAND_1"/>
    <property type="match status" value="1"/>
</dbReference>
<evidence type="ECO:0000256" key="3">
    <source>
        <dbReference type="ARBA" id="ARBA00022475"/>
    </source>
</evidence>
<keyword evidence="3" id="KW-1003">Cell membrane</keyword>
<feature type="transmembrane region" description="Helical" evidence="11">
    <location>
        <begin position="62"/>
        <end position="86"/>
    </location>
</feature>
<keyword evidence="15" id="KW-1185">Reference proteome</keyword>
<dbReference type="Gene3D" id="3.30.465.10">
    <property type="match status" value="1"/>
</dbReference>
<name>A0A1I2MCT1_9GAMM</name>
<dbReference type="PANTHER" id="PTHR22777">
    <property type="entry name" value="HEMOLYSIN-RELATED"/>
    <property type="match status" value="1"/>
</dbReference>
<dbReference type="SUPFAM" id="SSF54631">
    <property type="entry name" value="CBS-domain pair"/>
    <property type="match status" value="1"/>
</dbReference>
<keyword evidence="4 10" id="KW-0812">Transmembrane</keyword>
<dbReference type="GO" id="GO:0050660">
    <property type="term" value="F:flavin adenine dinucleotide binding"/>
    <property type="evidence" value="ECO:0007669"/>
    <property type="project" value="InterPro"/>
</dbReference>
<sequence>MEDASISFLLGVLCFLILCSAFFSSSETGMMSLNRYRLKHLVKQHHSGARKASKLLERPDRLIGVILIGNNFVNILASAIATVIAVRLWGDAGIVIATASLTIIILIFAEVSPKTVAALYPEKIAFPAAYILTPLLTLTYPLVWIVNGITNGLLKLCGLSPDGNSNHNLSTEELRTLVHEAGALLPKRKQSMLLGVLELNDVTVDDIMIPKNDIQGIDLDFELDDILCRLSTTSHTRLPVYNGDINKVVGILHMRNLAQLIQQGNVTKASILQVVHEPYFIPESTPLQTQLLNFQKESRRIGLVVDEYGDVLGIATLEDILEEIVGELSAHHRAENADIHPQDDDSYIIEASAFIRDINKSLSWNLPTNGPKTLNGLIIETLESIPDANVCLSINGYRVETLQMTDNLIKTARLVALPR</sequence>
<dbReference type="EMBL" id="FOOU01000001">
    <property type="protein sequence ID" value="SFF89265.1"/>
    <property type="molecule type" value="Genomic_DNA"/>
</dbReference>
<feature type="domain" description="CBS" evidence="12">
    <location>
        <begin position="274"/>
        <end position="330"/>
    </location>
</feature>
<feature type="transmembrane region" description="Helical" evidence="11">
    <location>
        <begin position="6"/>
        <end position="25"/>
    </location>
</feature>
<dbReference type="PROSITE" id="PS51371">
    <property type="entry name" value="CBS"/>
    <property type="match status" value="2"/>
</dbReference>
<dbReference type="OrthoDB" id="9797674at2"/>
<evidence type="ECO:0000256" key="7">
    <source>
        <dbReference type="ARBA" id="ARBA00023122"/>
    </source>
</evidence>
<protein>
    <submittedName>
        <fullName evidence="14">Mg2+ and Co2+ transporter CorB, contains DUF21, CBS pair, and CorC-HlyC domains</fullName>
    </submittedName>
</protein>
<keyword evidence="8 10" id="KW-0472">Membrane</keyword>
<feature type="transmembrane region" description="Helical" evidence="11">
    <location>
        <begin position="92"/>
        <end position="112"/>
    </location>
</feature>
<proteinExistence type="inferred from homology"/>
<dbReference type="InterPro" id="IPR016169">
    <property type="entry name" value="FAD-bd_PCMH_sub2"/>
</dbReference>
<accession>A0A1I2MCT1</accession>
<evidence type="ECO:0000256" key="10">
    <source>
        <dbReference type="PROSITE-ProRule" id="PRU01193"/>
    </source>
</evidence>
<dbReference type="STRING" id="1045558.SAMN05216175_101560"/>
<dbReference type="PANTHER" id="PTHR22777:SF32">
    <property type="entry name" value="UPF0053 INNER MEMBRANE PROTEIN YFJD"/>
    <property type="match status" value="1"/>
</dbReference>
<dbReference type="Proteomes" id="UP000198623">
    <property type="component" value="Unassembled WGS sequence"/>
</dbReference>
<evidence type="ECO:0000313" key="14">
    <source>
        <dbReference type="EMBL" id="SFF89265.1"/>
    </source>
</evidence>
<keyword evidence="7 9" id="KW-0129">CBS domain</keyword>
<dbReference type="GO" id="GO:0005886">
    <property type="term" value="C:plasma membrane"/>
    <property type="evidence" value="ECO:0007669"/>
    <property type="project" value="UniProtKB-SubCell"/>
</dbReference>
<evidence type="ECO:0000256" key="5">
    <source>
        <dbReference type="ARBA" id="ARBA00022737"/>
    </source>
</evidence>
<evidence type="ECO:0000256" key="2">
    <source>
        <dbReference type="ARBA" id="ARBA00006337"/>
    </source>
</evidence>
<dbReference type="InterPro" id="IPR000644">
    <property type="entry name" value="CBS_dom"/>
</dbReference>
<dbReference type="NCBIfam" id="NF008604">
    <property type="entry name" value="PRK11573.1"/>
    <property type="match status" value="1"/>
</dbReference>
<evidence type="ECO:0000256" key="11">
    <source>
        <dbReference type="SAM" id="Phobius"/>
    </source>
</evidence>
<dbReference type="RefSeq" id="WP_090724034.1">
    <property type="nucleotide sequence ID" value="NZ_FOOU01000001.1"/>
</dbReference>
<evidence type="ECO:0000259" key="12">
    <source>
        <dbReference type="PROSITE" id="PS51371"/>
    </source>
</evidence>
<dbReference type="InterPro" id="IPR036318">
    <property type="entry name" value="FAD-bd_PCMH-like_sf"/>
</dbReference>
<evidence type="ECO:0000256" key="9">
    <source>
        <dbReference type="PROSITE-ProRule" id="PRU00703"/>
    </source>
</evidence>
<keyword evidence="6 10" id="KW-1133">Transmembrane helix</keyword>
<comment type="similarity">
    <text evidence="2">Belongs to the UPF0053 family.</text>
</comment>
<dbReference type="InterPro" id="IPR046342">
    <property type="entry name" value="CBS_dom_sf"/>
</dbReference>
<dbReference type="SMART" id="SM01091">
    <property type="entry name" value="CorC_HlyC"/>
    <property type="match status" value="1"/>
</dbReference>
<dbReference type="Pfam" id="PF03471">
    <property type="entry name" value="CorC_HlyC"/>
    <property type="match status" value="1"/>
</dbReference>
<dbReference type="InterPro" id="IPR002550">
    <property type="entry name" value="CNNM"/>
</dbReference>
<dbReference type="SUPFAM" id="SSF56176">
    <property type="entry name" value="FAD-binding/transporter-associated domain-like"/>
    <property type="match status" value="1"/>
</dbReference>
<dbReference type="Pfam" id="PF01595">
    <property type="entry name" value="CNNM"/>
    <property type="match status" value="1"/>
</dbReference>
<dbReference type="InterPro" id="IPR005170">
    <property type="entry name" value="Transptr-assoc_dom"/>
</dbReference>
<dbReference type="Pfam" id="PF00571">
    <property type="entry name" value="CBS"/>
    <property type="match status" value="2"/>
</dbReference>
<reference evidence="15" key="1">
    <citation type="submission" date="2016-10" db="EMBL/GenBank/DDBJ databases">
        <authorList>
            <person name="Varghese N."/>
            <person name="Submissions S."/>
        </authorList>
    </citation>
    <scope>NUCLEOTIDE SEQUENCE [LARGE SCALE GENOMIC DNA]</scope>
    <source>
        <strain evidence="15">CGMCC 1.10971</strain>
    </source>
</reference>
<evidence type="ECO:0000256" key="1">
    <source>
        <dbReference type="ARBA" id="ARBA00004651"/>
    </source>
</evidence>
<feature type="domain" description="CBS" evidence="12">
    <location>
        <begin position="208"/>
        <end position="267"/>
    </location>
</feature>
<dbReference type="InterPro" id="IPR018247">
    <property type="entry name" value="EF_Hand_1_Ca_BS"/>
</dbReference>
<evidence type="ECO:0000256" key="8">
    <source>
        <dbReference type="ARBA" id="ARBA00023136"/>
    </source>
</evidence>
<evidence type="ECO:0000313" key="15">
    <source>
        <dbReference type="Proteomes" id="UP000198623"/>
    </source>
</evidence>
<dbReference type="AlphaFoldDB" id="A0A1I2MCT1"/>
<dbReference type="PROSITE" id="PS51846">
    <property type="entry name" value="CNNM"/>
    <property type="match status" value="1"/>
</dbReference>
<organism evidence="14 15">
    <name type="scientific">Neptunomonas qingdaonensis</name>
    <dbReference type="NCBI Taxonomy" id="1045558"/>
    <lineage>
        <taxon>Bacteria</taxon>
        <taxon>Pseudomonadati</taxon>
        <taxon>Pseudomonadota</taxon>
        <taxon>Gammaproteobacteria</taxon>
        <taxon>Oceanospirillales</taxon>
        <taxon>Oceanospirillaceae</taxon>
        <taxon>Neptunomonas</taxon>
    </lineage>
</organism>
<evidence type="ECO:0000256" key="4">
    <source>
        <dbReference type="ARBA" id="ARBA00022692"/>
    </source>
</evidence>
<dbReference type="CDD" id="cd04590">
    <property type="entry name" value="CBS_pair_CorC_HlyC_assoc"/>
    <property type="match status" value="1"/>
</dbReference>
<gene>
    <name evidence="14" type="ORF">SAMN05216175_101560</name>
</gene>
<evidence type="ECO:0000256" key="6">
    <source>
        <dbReference type="ARBA" id="ARBA00022989"/>
    </source>
</evidence>